<keyword evidence="2" id="KW-0479">Metal-binding</keyword>
<dbReference type="Pfam" id="PF01850">
    <property type="entry name" value="PIN"/>
    <property type="match status" value="1"/>
</dbReference>
<dbReference type="SUPFAM" id="SSF88723">
    <property type="entry name" value="PIN domain-like"/>
    <property type="match status" value="1"/>
</dbReference>
<protein>
    <submittedName>
        <fullName evidence="6">PIN domain-containing protein</fullName>
    </submittedName>
</protein>
<gene>
    <name evidence="6" type="ORF">GCM10022380_11350</name>
</gene>
<proteinExistence type="predicted"/>
<feature type="domain" description="PIN" evidence="5">
    <location>
        <begin position="7"/>
        <end position="122"/>
    </location>
</feature>
<evidence type="ECO:0000256" key="4">
    <source>
        <dbReference type="ARBA" id="ARBA00022842"/>
    </source>
</evidence>
<dbReference type="Gene3D" id="3.40.50.1010">
    <property type="entry name" value="5'-nuclease"/>
    <property type="match status" value="1"/>
</dbReference>
<keyword evidence="3" id="KW-0378">Hydrolase</keyword>
<dbReference type="RefSeq" id="WP_237334653.1">
    <property type="nucleotide sequence ID" value="NZ_BAABCM010000001.1"/>
</dbReference>
<keyword evidence="1" id="KW-0540">Nuclease</keyword>
<dbReference type="InterPro" id="IPR029060">
    <property type="entry name" value="PIN-like_dom_sf"/>
</dbReference>
<keyword evidence="7" id="KW-1185">Reference proteome</keyword>
<comment type="caution">
    <text evidence="6">The sequence shown here is derived from an EMBL/GenBank/DDBJ whole genome shotgun (WGS) entry which is preliminary data.</text>
</comment>
<dbReference type="CDD" id="cd18682">
    <property type="entry name" value="PIN_VapC-like"/>
    <property type="match status" value="1"/>
</dbReference>
<dbReference type="Proteomes" id="UP001501624">
    <property type="component" value="Unassembled WGS sequence"/>
</dbReference>
<evidence type="ECO:0000313" key="7">
    <source>
        <dbReference type="Proteomes" id="UP001501624"/>
    </source>
</evidence>
<sequence>MTGDVAVLDTSAVLAWLRDEPGSEVVDPVLAGGQISAVNWSELAAELAHHDAPVRRTLDRLVALGVRVVPFEAATAVAAGQLWKTGKSAGLSLGDRACLAKASVVDGTATVFTADAAWADLDGIDTPMKLIR</sequence>
<keyword evidence="4" id="KW-0460">Magnesium</keyword>
<evidence type="ECO:0000256" key="1">
    <source>
        <dbReference type="ARBA" id="ARBA00022722"/>
    </source>
</evidence>
<name>A0ABP7HIK9_9PSEU</name>
<evidence type="ECO:0000259" key="5">
    <source>
        <dbReference type="Pfam" id="PF01850"/>
    </source>
</evidence>
<evidence type="ECO:0000256" key="2">
    <source>
        <dbReference type="ARBA" id="ARBA00022723"/>
    </source>
</evidence>
<evidence type="ECO:0000256" key="3">
    <source>
        <dbReference type="ARBA" id="ARBA00022801"/>
    </source>
</evidence>
<dbReference type="EMBL" id="BAABCM010000001">
    <property type="protein sequence ID" value="GAA3795963.1"/>
    <property type="molecule type" value="Genomic_DNA"/>
</dbReference>
<evidence type="ECO:0000313" key="6">
    <source>
        <dbReference type="EMBL" id="GAA3795963.1"/>
    </source>
</evidence>
<organism evidence="6 7">
    <name type="scientific">Amycolatopsis tucumanensis</name>
    <dbReference type="NCBI Taxonomy" id="401106"/>
    <lineage>
        <taxon>Bacteria</taxon>
        <taxon>Bacillati</taxon>
        <taxon>Actinomycetota</taxon>
        <taxon>Actinomycetes</taxon>
        <taxon>Pseudonocardiales</taxon>
        <taxon>Pseudonocardiaceae</taxon>
        <taxon>Amycolatopsis</taxon>
    </lineage>
</organism>
<dbReference type="InterPro" id="IPR002716">
    <property type="entry name" value="PIN_dom"/>
</dbReference>
<reference evidence="7" key="1">
    <citation type="journal article" date="2019" name="Int. J. Syst. Evol. Microbiol.">
        <title>The Global Catalogue of Microorganisms (GCM) 10K type strain sequencing project: providing services to taxonomists for standard genome sequencing and annotation.</title>
        <authorList>
            <consortium name="The Broad Institute Genomics Platform"/>
            <consortium name="The Broad Institute Genome Sequencing Center for Infectious Disease"/>
            <person name="Wu L."/>
            <person name="Ma J."/>
        </authorList>
    </citation>
    <scope>NUCLEOTIDE SEQUENCE [LARGE SCALE GENOMIC DNA]</scope>
    <source>
        <strain evidence="7">JCM 17017</strain>
    </source>
</reference>
<accession>A0ABP7HIK9</accession>